<evidence type="ECO:0000256" key="13">
    <source>
        <dbReference type="HAMAP-Rule" id="MF_00409"/>
    </source>
</evidence>
<evidence type="ECO:0000256" key="4">
    <source>
        <dbReference type="ARBA" id="ARBA00016436"/>
    </source>
</evidence>
<dbReference type="GO" id="GO:0009029">
    <property type="term" value="F:lipid-A 4'-kinase activity"/>
    <property type="evidence" value="ECO:0007669"/>
    <property type="project" value="UniProtKB-EC"/>
</dbReference>
<evidence type="ECO:0000256" key="5">
    <source>
        <dbReference type="ARBA" id="ARBA00022516"/>
    </source>
</evidence>
<reference evidence="15" key="1">
    <citation type="journal article" date="2021" name="ISME J.">
        <title>Evolutionary origin and ecological implication of a unique nif island in free-living Bradyrhizobium lineages.</title>
        <authorList>
            <person name="Tao J."/>
        </authorList>
    </citation>
    <scope>NUCLEOTIDE SEQUENCE [LARGE SCALE GENOMIC DNA]</scope>
    <source>
        <strain evidence="15">SZCCT0094</strain>
    </source>
</reference>
<evidence type="ECO:0000256" key="10">
    <source>
        <dbReference type="ARBA" id="ARBA00022840"/>
    </source>
</evidence>
<comment type="catalytic activity">
    <reaction evidence="13">
        <text>a lipid A disaccharide + ATP = a lipid IVA + ADP + H(+)</text>
        <dbReference type="Rhea" id="RHEA:67840"/>
        <dbReference type="ChEBI" id="CHEBI:15378"/>
        <dbReference type="ChEBI" id="CHEBI:30616"/>
        <dbReference type="ChEBI" id="CHEBI:176343"/>
        <dbReference type="ChEBI" id="CHEBI:176425"/>
        <dbReference type="ChEBI" id="CHEBI:456216"/>
        <dbReference type="EC" id="2.7.1.130"/>
    </reaction>
</comment>
<keyword evidence="10 13" id="KW-0067">ATP-binding</keyword>
<evidence type="ECO:0000313" key="14">
    <source>
        <dbReference type="EMBL" id="MBR1136565.1"/>
    </source>
</evidence>
<dbReference type="EC" id="2.7.1.130" evidence="3 13"/>
<evidence type="ECO:0000256" key="2">
    <source>
        <dbReference type="ARBA" id="ARBA00004870"/>
    </source>
</evidence>
<keyword evidence="11 13" id="KW-0443">Lipid metabolism</keyword>
<keyword evidence="15" id="KW-1185">Reference proteome</keyword>
<evidence type="ECO:0000256" key="3">
    <source>
        <dbReference type="ARBA" id="ARBA00012071"/>
    </source>
</evidence>
<dbReference type="SUPFAM" id="SSF52540">
    <property type="entry name" value="P-loop containing nucleoside triphosphate hydrolases"/>
    <property type="match status" value="1"/>
</dbReference>
<comment type="function">
    <text evidence="1 13">Transfers the gamma-phosphate of ATP to the 4'-position of a tetraacyldisaccharide 1-phosphate intermediate (termed DS-1-P) to form tetraacyldisaccharide 1,4'-bis-phosphate (lipid IVA).</text>
</comment>
<evidence type="ECO:0000256" key="8">
    <source>
        <dbReference type="ARBA" id="ARBA00022741"/>
    </source>
</evidence>
<keyword evidence="8 13" id="KW-0547">Nucleotide-binding</keyword>
<comment type="caution">
    <text evidence="14">The sequence shown here is derived from an EMBL/GenBank/DDBJ whole genome shotgun (WGS) entry which is preliminary data.</text>
</comment>
<feature type="binding site" evidence="13">
    <location>
        <begin position="51"/>
        <end position="58"/>
    </location>
    <ligand>
        <name>ATP</name>
        <dbReference type="ChEBI" id="CHEBI:30616"/>
    </ligand>
</feature>
<keyword evidence="5 13" id="KW-0444">Lipid biosynthesis</keyword>
<gene>
    <name evidence="13" type="primary">lpxK</name>
    <name evidence="14" type="ORF">JQ619_12380</name>
</gene>
<dbReference type="PANTHER" id="PTHR42724">
    <property type="entry name" value="TETRAACYLDISACCHARIDE 4'-KINASE"/>
    <property type="match status" value="1"/>
</dbReference>
<proteinExistence type="inferred from homology"/>
<evidence type="ECO:0000256" key="6">
    <source>
        <dbReference type="ARBA" id="ARBA00022556"/>
    </source>
</evidence>
<dbReference type="InterPro" id="IPR003758">
    <property type="entry name" value="LpxK"/>
</dbReference>
<accession>A0ABS5G5H8</accession>
<dbReference type="Pfam" id="PF02606">
    <property type="entry name" value="LpxK"/>
    <property type="match status" value="1"/>
</dbReference>
<protein>
    <recommendedName>
        <fullName evidence="4 13">Tetraacyldisaccharide 4'-kinase</fullName>
        <ecNumber evidence="3 13">2.7.1.130</ecNumber>
    </recommendedName>
    <alternativeName>
        <fullName evidence="12 13">Lipid A 4'-kinase</fullName>
    </alternativeName>
</protein>
<evidence type="ECO:0000256" key="12">
    <source>
        <dbReference type="ARBA" id="ARBA00029757"/>
    </source>
</evidence>
<evidence type="ECO:0000256" key="11">
    <source>
        <dbReference type="ARBA" id="ARBA00023098"/>
    </source>
</evidence>
<name>A0ABS5G5H8_9BRAD</name>
<dbReference type="HAMAP" id="MF_00409">
    <property type="entry name" value="LpxK"/>
    <property type="match status" value="1"/>
</dbReference>
<dbReference type="RefSeq" id="WP_172239452.1">
    <property type="nucleotide sequence ID" value="NZ_JABFDP010000022.1"/>
</dbReference>
<organism evidence="14 15">
    <name type="scientific">Bradyrhizobium denitrificans</name>
    <dbReference type="NCBI Taxonomy" id="2734912"/>
    <lineage>
        <taxon>Bacteria</taxon>
        <taxon>Pseudomonadati</taxon>
        <taxon>Pseudomonadota</taxon>
        <taxon>Alphaproteobacteria</taxon>
        <taxon>Hyphomicrobiales</taxon>
        <taxon>Nitrobacteraceae</taxon>
        <taxon>Bradyrhizobium</taxon>
    </lineage>
</organism>
<keyword evidence="6 13" id="KW-0441">Lipid A biosynthesis</keyword>
<evidence type="ECO:0000256" key="7">
    <source>
        <dbReference type="ARBA" id="ARBA00022679"/>
    </source>
</evidence>
<dbReference type="PANTHER" id="PTHR42724:SF1">
    <property type="entry name" value="TETRAACYLDISACCHARIDE 4'-KINASE, MITOCHONDRIAL-RELATED"/>
    <property type="match status" value="1"/>
</dbReference>
<keyword evidence="7 13" id="KW-0808">Transferase</keyword>
<sequence length="345" mass="36058">MREPAFWHRPHAWQSLLLSPLSVLYGAIAAHRMAQSGLDAGVPVICVGNFHVGGAGKTPTVLALSVLLRELGEHPVVLSRGYGGRLAGPVAVDPAIHAAADVGDEPLMMAAHVPVVVSRHRAEGVGLAKTQGASVILMDDGFQNPSLTKDLALIVIDGARGLGNGRVFPAGPLRAPLPPQLARTDALIVVGSGAAGEAVAARVTAAGKPVFRAHLQPDPEVVAALAGRPLLAFAGIGDPQRFFRTLRASGLDVVGERAFPDHHPFSTDEIAALADKARHQGATLVTTQKDLARLRGHRILGRSDPVITAFPVTLQFSDPTALRSLVAHRLASARQRQPFALSAPG</sequence>
<evidence type="ECO:0000256" key="1">
    <source>
        <dbReference type="ARBA" id="ARBA00002274"/>
    </source>
</evidence>
<evidence type="ECO:0000313" key="15">
    <source>
        <dbReference type="Proteomes" id="UP001314635"/>
    </source>
</evidence>
<evidence type="ECO:0000256" key="9">
    <source>
        <dbReference type="ARBA" id="ARBA00022777"/>
    </source>
</evidence>
<comment type="similarity">
    <text evidence="13">Belongs to the LpxK family.</text>
</comment>
<dbReference type="InterPro" id="IPR027417">
    <property type="entry name" value="P-loop_NTPase"/>
</dbReference>
<comment type="pathway">
    <text evidence="2 13">Glycolipid biosynthesis; lipid IV(A) biosynthesis; lipid IV(A) from (3R)-3-hydroxytetradecanoyl-[acyl-carrier-protein] and UDP-N-acetyl-alpha-D-glucosamine: step 6/6.</text>
</comment>
<keyword evidence="9 13" id="KW-0418">Kinase</keyword>
<dbReference type="Proteomes" id="UP001314635">
    <property type="component" value="Unassembled WGS sequence"/>
</dbReference>
<dbReference type="NCBIfam" id="TIGR00682">
    <property type="entry name" value="lpxK"/>
    <property type="match status" value="1"/>
</dbReference>
<dbReference type="EMBL" id="JAFCLK010000010">
    <property type="protein sequence ID" value="MBR1136565.1"/>
    <property type="molecule type" value="Genomic_DNA"/>
</dbReference>